<name>A0A7K0EDL3_9BACT</name>
<dbReference type="Proteomes" id="UP000441754">
    <property type="component" value="Unassembled WGS sequence"/>
</dbReference>
<sequence length="179" mass="20706">MNTEQSYANVATGANVPEKTEIFNDDRSKIYTTAGIRCLLEDPQTLHQVRSCLRSWFTSYSQRQEESVNPVSYAENCGNYEMIDDWLSEIMDLHFGWYVEPKYKPKKPEPIGSTLYLQATNHFVEKAKAILKKQDELAEKVFGPQTLRLRDDEAVLMAAQTMRELKEIRAMLDELNPHL</sequence>
<dbReference type="RefSeq" id="WP_154172263.1">
    <property type="nucleotide sequence ID" value="NZ_WJXZ01000001.1"/>
</dbReference>
<proteinExistence type="predicted"/>
<organism evidence="1 2">
    <name type="scientific">Larkinella terrae</name>
    <dbReference type="NCBI Taxonomy" id="2025311"/>
    <lineage>
        <taxon>Bacteria</taxon>
        <taxon>Pseudomonadati</taxon>
        <taxon>Bacteroidota</taxon>
        <taxon>Cytophagia</taxon>
        <taxon>Cytophagales</taxon>
        <taxon>Spirosomataceae</taxon>
        <taxon>Larkinella</taxon>
    </lineage>
</organism>
<protein>
    <submittedName>
        <fullName evidence="1">Uncharacterized protein</fullName>
    </submittedName>
</protein>
<keyword evidence="2" id="KW-1185">Reference proteome</keyword>
<comment type="caution">
    <text evidence="1">The sequence shown here is derived from an EMBL/GenBank/DDBJ whole genome shotgun (WGS) entry which is preliminary data.</text>
</comment>
<evidence type="ECO:0000313" key="1">
    <source>
        <dbReference type="EMBL" id="MRS59865.1"/>
    </source>
</evidence>
<gene>
    <name evidence="1" type="ORF">GJJ30_01065</name>
</gene>
<dbReference type="AlphaFoldDB" id="A0A7K0EDL3"/>
<evidence type="ECO:0000313" key="2">
    <source>
        <dbReference type="Proteomes" id="UP000441754"/>
    </source>
</evidence>
<dbReference type="EMBL" id="WJXZ01000001">
    <property type="protein sequence ID" value="MRS59865.1"/>
    <property type="molecule type" value="Genomic_DNA"/>
</dbReference>
<reference evidence="1 2" key="1">
    <citation type="journal article" date="2018" name="Antonie Van Leeuwenhoek">
        <title>Larkinella terrae sp. nov., isolated from soil on Jeju Island, South Korea.</title>
        <authorList>
            <person name="Ten L.N."/>
            <person name="Jeon J."/>
            <person name="Park S.J."/>
            <person name="Park S."/>
            <person name="Lee S.Y."/>
            <person name="Kim M.K."/>
            <person name="Jung H.Y."/>
        </authorList>
    </citation>
    <scope>NUCLEOTIDE SEQUENCE [LARGE SCALE GENOMIC DNA]</scope>
    <source>
        <strain evidence="1 2">KCTC 52001</strain>
    </source>
</reference>
<dbReference type="OrthoDB" id="9804622at2"/>
<accession>A0A7K0EDL3</accession>